<evidence type="ECO:0000313" key="1">
    <source>
        <dbReference type="EMBL" id="AGM25171.1"/>
    </source>
</evidence>
<protein>
    <submittedName>
        <fullName evidence="1">Uncharacterized protein</fullName>
    </submittedName>
</protein>
<dbReference type="EMBL" id="CP005077">
    <property type="protein sequence ID" value="AGM25171.1"/>
    <property type="molecule type" value="Genomic_DNA"/>
</dbReference>
<dbReference type="RefSeq" id="WP_016338996.1">
    <property type="nucleotide sequence ID" value="NC_021280.1"/>
</dbReference>
<gene>
    <name evidence="1" type="ORF">SCHRY_v1c05930</name>
</gene>
<organism evidence="1 2">
    <name type="scientific">Spiroplasma chrysopicola DF-1</name>
    <dbReference type="NCBI Taxonomy" id="1276227"/>
    <lineage>
        <taxon>Bacteria</taxon>
        <taxon>Bacillati</taxon>
        <taxon>Mycoplasmatota</taxon>
        <taxon>Mollicutes</taxon>
        <taxon>Entomoplasmatales</taxon>
        <taxon>Spiroplasmataceae</taxon>
        <taxon>Spiroplasma</taxon>
    </lineage>
</organism>
<proteinExistence type="predicted"/>
<dbReference type="OrthoDB" id="389143at2"/>
<accession>R4UIP4</accession>
<dbReference type="STRING" id="1276227.SCHRY_v1c05930"/>
<dbReference type="AlphaFoldDB" id="R4UIP4"/>
<name>R4UIP4_9MOLU</name>
<reference evidence="1 2" key="1">
    <citation type="journal article" date="2013" name="Genome Biol. Evol.">
        <title>Complete genomes of two dipteran-associated spiroplasmas provided insights into the origin, dynamics, and impacts of viral invasion in spiroplasma.</title>
        <authorList>
            <person name="Ku C."/>
            <person name="Lo W.S."/>
            <person name="Chen L.L."/>
            <person name="Kuo C.H."/>
        </authorList>
    </citation>
    <scope>NUCLEOTIDE SEQUENCE [LARGE SCALE GENOMIC DNA]</scope>
    <source>
        <strain evidence="1 2">DF-1</strain>
    </source>
</reference>
<evidence type="ECO:0000313" key="2">
    <source>
        <dbReference type="Proteomes" id="UP000013964"/>
    </source>
</evidence>
<sequence length="154" mass="18426">MEVKYYNGSKFYNSVIKELTLITDNEHITSNVNPIFSLKVKVYYLNKNVNNDLATKDKMIAELIQEKTSGLERTIIGIVKEFADLHYNVYKKEADLHYMYLKFLKEVKIITLENYGSRLNYVRTFYYRYLEWMAWTEQLNYVRTDAKKMLRSNG</sequence>
<dbReference type="PATRIC" id="fig|1276227.3.peg.596"/>
<keyword evidence="2" id="KW-1185">Reference proteome</keyword>
<dbReference type="HOGENOM" id="CLU_1703142_0_0_14"/>
<dbReference type="Proteomes" id="UP000013964">
    <property type="component" value="Chromosome"/>
</dbReference>
<dbReference type="KEGG" id="scr:SCHRY_v1c05930"/>